<proteinExistence type="predicted"/>
<evidence type="ECO:0000313" key="1">
    <source>
        <dbReference type="EMBL" id="MCI74938.1"/>
    </source>
</evidence>
<comment type="caution">
    <text evidence="1">The sequence shown here is derived from an EMBL/GenBank/DDBJ whole genome shotgun (WGS) entry which is preliminary data.</text>
</comment>
<feature type="non-terminal residue" evidence="1">
    <location>
        <position position="28"/>
    </location>
</feature>
<name>A0A392UPZ6_9FABA</name>
<sequence>MRRRGVETRAHQSSMVVDGGAMMVARTG</sequence>
<keyword evidence="2" id="KW-1185">Reference proteome</keyword>
<evidence type="ECO:0000313" key="2">
    <source>
        <dbReference type="Proteomes" id="UP000265520"/>
    </source>
</evidence>
<dbReference type="EMBL" id="LXQA010871463">
    <property type="protein sequence ID" value="MCI74938.1"/>
    <property type="molecule type" value="Genomic_DNA"/>
</dbReference>
<accession>A0A392UPZ6</accession>
<dbReference type="Proteomes" id="UP000265520">
    <property type="component" value="Unassembled WGS sequence"/>
</dbReference>
<protein>
    <submittedName>
        <fullName evidence="1">Uncharacterized protein</fullName>
    </submittedName>
</protein>
<dbReference type="AlphaFoldDB" id="A0A392UPZ6"/>
<reference evidence="1 2" key="1">
    <citation type="journal article" date="2018" name="Front. Plant Sci.">
        <title>Red Clover (Trifolium pratense) and Zigzag Clover (T. medium) - A Picture of Genomic Similarities and Differences.</title>
        <authorList>
            <person name="Dluhosova J."/>
            <person name="Istvanek J."/>
            <person name="Nedelnik J."/>
            <person name="Repkova J."/>
        </authorList>
    </citation>
    <scope>NUCLEOTIDE SEQUENCE [LARGE SCALE GENOMIC DNA]</scope>
    <source>
        <strain evidence="2">cv. 10/8</strain>
        <tissue evidence="1">Leaf</tissue>
    </source>
</reference>
<organism evidence="1 2">
    <name type="scientific">Trifolium medium</name>
    <dbReference type="NCBI Taxonomy" id="97028"/>
    <lineage>
        <taxon>Eukaryota</taxon>
        <taxon>Viridiplantae</taxon>
        <taxon>Streptophyta</taxon>
        <taxon>Embryophyta</taxon>
        <taxon>Tracheophyta</taxon>
        <taxon>Spermatophyta</taxon>
        <taxon>Magnoliopsida</taxon>
        <taxon>eudicotyledons</taxon>
        <taxon>Gunneridae</taxon>
        <taxon>Pentapetalae</taxon>
        <taxon>rosids</taxon>
        <taxon>fabids</taxon>
        <taxon>Fabales</taxon>
        <taxon>Fabaceae</taxon>
        <taxon>Papilionoideae</taxon>
        <taxon>50 kb inversion clade</taxon>
        <taxon>NPAAA clade</taxon>
        <taxon>Hologalegina</taxon>
        <taxon>IRL clade</taxon>
        <taxon>Trifolieae</taxon>
        <taxon>Trifolium</taxon>
    </lineage>
</organism>